<dbReference type="GO" id="GO:0007165">
    <property type="term" value="P:signal transduction"/>
    <property type="evidence" value="ECO:0007669"/>
    <property type="project" value="InterPro"/>
</dbReference>
<organism evidence="2 3">
    <name type="scientific">Thermobrachium celere DSM 8682</name>
    <dbReference type="NCBI Taxonomy" id="941824"/>
    <lineage>
        <taxon>Bacteria</taxon>
        <taxon>Bacillati</taxon>
        <taxon>Bacillota</taxon>
        <taxon>Clostridia</taxon>
        <taxon>Eubacteriales</taxon>
        <taxon>Clostridiaceae</taxon>
        <taxon>Thermobrachium</taxon>
    </lineage>
</organism>
<dbReference type="InterPro" id="IPR002545">
    <property type="entry name" value="CheW-lke_dom"/>
</dbReference>
<name>R7RRS3_9CLOT</name>
<dbReference type="HOGENOM" id="CLU_048995_3_4_9"/>
<evidence type="ECO:0000313" key="2">
    <source>
        <dbReference type="EMBL" id="CDF58046.1"/>
    </source>
</evidence>
<dbReference type="AlphaFoldDB" id="R7RRS3"/>
<dbReference type="RefSeq" id="WP_018661761.1">
    <property type="nucleotide sequence ID" value="NZ_HF952018.1"/>
</dbReference>
<dbReference type="Proteomes" id="UP000014923">
    <property type="component" value="Unassembled WGS sequence"/>
</dbReference>
<keyword evidence="3" id="KW-1185">Reference proteome</keyword>
<dbReference type="PANTHER" id="PTHR22617">
    <property type="entry name" value="CHEMOTAXIS SENSOR HISTIDINE KINASE-RELATED"/>
    <property type="match status" value="1"/>
</dbReference>
<dbReference type="PROSITE" id="PS50851">
    <property type="entry name" value="CHEW"/>
    <property type="match status" value="1"/>
</dbReference>
<evidence type="ECO:0000313" key="3">
    <source>
        <dbReference type="Proteomes" id="UP000014923"/>
    </source>
</evidence>
<dbReference type="GO" id="GO:0005829">
    <property type="term" value="C:cytosol"/>
    <property type="evidence" value="ECO:0007669"/>
    <property type="project" value="TreeGrafter"/>
</dbReference>
<comment type="caution">
    <text evidence="2">The sequence shown here is derived from an EMBL/GenBank/DDBJ whole genome shotgun (WGS) entry which is preliminary data.</text>
</comment>
<gene>
    <name evidence="2" type="ORF">TCEL_01960</name>
</gene>
<feature type="domain" description="CheW-like" evidence="1">
    <location>
        <begin position="3"/>
        <end position="142"/>
    </location>
</feature>
<dbReference type="Pfam" id="PF01584">
    <property type="entry name" value="CheW"/>
    <property type="match status" value="1"/>
</dbReference>
<evidence type="ECO:0000259" key="1">
    <source>
        <dbReference type="PROSITE" id="PS50851"/>
    </source>
</evidence>
<dbReference type="GO" id="GO:0006935">
    <property type="term" value="P:chemotaxis"/>
    <property type="evidence" value="ECO:0007669"/>
    <property type="project" value="InterPro"/>
</dbReference>
<dbReference type="InterPro" id="IPR036061">
    <property type="entry name" value="CheW-like_dom_sf"/>
</dbReference>
<dbReference type="SMART" id="SM00260">
    <property type="entry name" value="CheW"/>
    <property type="match status" value="1"/>
</dbReference>
<dbReference type="InterPro" id="IPR039315">
    <property type="entry name" value="CheW"/>
</dbReference>
<dbReference type="OrthoDB" id="9794382at2"/>
<dbReference type="EMBL" id="CAVN010000093">
    <property type="protein sequence ID" value="CDF58046.1"/>
    <property type="molecule type" value="Genomic_DNA"/>
</dbReference>
<dbReference type="SUPFAM" id="SSF50341">
    <property type="entry name" value="CheW-like"/>
    <property type="match status" value="1"/>
</dbReference>
<accession>R7RRS3</accession>
<dbReference type="PANTHER" id="PTHR22617:SF23">
    <property type="entry name" value="CHEMOTAXIS PROTEIN CHEW"/>
    <property type="match status" value="1"/>
</dbReference>
<sequence>MPFEKAVVFKLNNEEFAIDIQQVERILGYIEPTKVPESPYFIKGIIKYQNNILPIMDLNAKFNKQNNDSINSKIIVVKHNEKSIGLLVDDVQEVIDVKKDEIESTPEVISQYSNKYINGILKKENRIIMIIDTEKILTKEEFSSLSTL</sequence>
<dbReference type="Gene3D" id="2.30.30.40">
    <property type="entry name" value="SH3 Domains"/>
    <property type="match status" value="1"/>
</dbReference>
<proteinExistence type="predicted"/>
<dbReference type="eggNOG" id="COG0835">
    <property type="taxonomic scope" value="Bacteria"/>
</dbReference>
<reference evidence="2" key="1">
    <citation type="submission" date="2013-03" db="EMBL/GenBank/DDBJ databases">
        <title>Draft genome sequence of the hydrogen-ethanol-producing anaerobic alkalithermophilic Caloramator celere.</title>
        <authorList>
            <person name="Ciranna A."/>
            <person name="Larjo A."/>
            <person name="Kivisto A."/>
            <person name="Santala V."/>
            <person name="Roos C."/>
            <person name="Karp M."/>
        </authorList>
    </citation>
    <scope>NUCLEOTIDE SEQUENCE [LARGE SCALE GENOMIC DNA]</scope>
    <source>
        <strain evidence="2">DSM 8682</strain>
    </source>
</reference>
<dbReference type="Gene3D" id="2.40.50.180">
    <property type="entry name" value="CheA-289, Domain 4"/>
    <property type="match status" value="1"/>
</dbReference>
<protein>
    <submittedName>
        <fullName evidence="2">Positive regulator of CheA protein activity (CheW)</fullName>
    </submittedName>
</protein>